<name>A0A5C5QNX6_9PSED</name>
<organism evidence="2 4">
    <name type="scientific">Pseudomonas extremaustralis</name>
    <dbReference type="NCBI Taxonomy" id="359110"/>
    <lineage>
        <taxon>Bacteria</taxon>
        <taxon>Pseudomonadati</taxon>
        <taxon>Pseudomonadota</taxon>
        <taxon>Gammaproteobacteria</taxon>
        <taxon>Pseudomonadales</taxon>
        <taxon>Pseudomonadaceae</taxon>
        <taxon>Pseudomonas</taxon>
    </lineage>
</organism>
<dbReference type="EMBL" id="LT629689">
    <property type="protein sequence ID" value="SDF83914.1"/>
    <property type="molecule type" value="Genomic_DNA"/>
</dbReference>
<evidence type="ECO:0000313" key="1">
    <source>
        <dbReference type="EMBL" id="SDF83914.1"/>
    </source>
</evidence>
<reference evidence="1 3" key="1">
    <citation type="submission" date="2016-10" db="EMBL/GenBank/DDBJ databases">
        <authorList>
            <person name="Varghese N."/>
            <person name="Submissions S."/>
        </authorList>
    </citation>
    <scope>NUCLEOTIDE SEQUENCE [LARGE SCALE GENOMIC DNA]</scope>
    <source>
        <strain evidence="1 3">DSM 17835</strain>
    </source>
</reference>
<dbReference type="InterPro" id="IPR010780">
    <property type="entry name" value="DUF1375"/>
</dbReference>
<dbReference type="GeneID" id="78555500"/>
<dbReference type="Proteomes" id="UP000182858">
    <property type="component" value="Chromosome I"/>
</dbReference>
<dbReference type="OrthoDB" id="8547342at2"/>
<dbReference type="AlphaFoldDB" id="A0A5C5QNX6"/>
<accession>A0A5C5QNX6</accession>
<keyword evidence="3" id="KW-1185">Reference proteome</keyword>
<evidence type="ECO:0000313" key="3">
    <source>
        <dbReference type="Proteomes" id="UP000182858"/>
    </source>
</evidence>
<evidence type="ECO:0000313" key="4">
    <source>
        <dbReference type="Proteomes" id="UP000317951"/>
    </source>
</evidence>
<dbReference type="Proteomes" id="UP000317951">
    <property type="component" value="Unassembled WGS sequence"/>
</dbReference>
<gene>
    <name evidence="2" type="ORF">FIV36_02885</name>
    <name evidence="1" type="ORF">SAMN05216591_4119</name>
</gene>
<dbReference type="RefSeq" id="WP_010563276.1">
    <property type="nucleotide sequence ID" value="NZ_LT629689.1"/>
</dbReference>
<dbReference type="EMBL" id="VFET01000002">
    <property type="protein sequence ID" value="TWS06876.1"/>
    <property type="molecule type" value="Genomic_DNA"/>
</dbReference>
<reference evidence="2 4" key="2">
    <citation type="submission" date="2019-06" db="EMBL/GenBank/DDBJ databases">
        <title>Pseudomonas bimorpha sp. nov. isolated from bovine raw milk and skim milk concentrate.</title>
        <authorList>
            <person name="Hofmann K."/>
            <person name="Huptas C."/>
            <person name="Doll E."/>
            <person name="Scherer S."/>
            <person name="Wenning M."/>
        </authorList>
    </citation>
    <scope>NUCLEOTIDE SEQUENCE [LARGE SCALE GENOMIC DNA]</scope>
    <source>
        <strain evidence="2 4">DSM 17835</strain>
    </source>
</reference>
<keyword evidence="2" id="KW-0449">Lipoprotein</keyword>
<sequence>MNIENAAALLMVSLLISGCGTLNTVLREDVAATRELRQQKTYCKSIPRAYSGAAFDFCLLHAAPDPTGRVISLVLADIALSGGLDTVVLPYTLYRQVEHGNIDIYR</sequence>
<protein>
    <submittedName>
        <fullName evidence="2">YceK/YidQ family lipoprotein</fullName>
    </submittedName>
</protein>
<proteinExistence type="predicted"/>
<evidence type="ECO:0000313" key="2">
    <source>
        <dbReference type="EMBL" id="TWS06876.1"/>
    </source>
</evidence>
<dbReference type="Pfam" id="PF07119">
    <property type="entry name" value="DUF1375"/>
    <property type="match status" value="1"/>
</dbReference>